<evidence type="ECO:0000313" key="2">
    <source>
        <dbReference type="EMBL" id="GGS23551.1"/>
    </source>
</evidence>
<organism evidence="2 3">
    <name type="scientific">Streptomyces griseoviridis</name>
    <dbReference type="NCBI Taxonomy" id="45398"/>
    <lineage>
        <taxon>Bacteria</taxon>
        <taxon>Bacillati</taxon>
        <taxon>Actinomycetota</taxon>
        <taxon>Actinomycetes</taxon>
        <taxon>Kitasatosporales</taxon>
        <taxon>Streptomycetaceae</taxon>
        <taxon>Streptomyces</taxon>
    </lineage>
</organism>
<proteinExistence type="predicted"/>
<accession>A0A918L9E5</accession>
<dbReference type="AlphaFoldDB" id="A0A918L9E5"/>
<name>A0A918L9E5_STRGD</name>
<dbReference type="Proteomes" id="UP000653493">
    <property type="component" value="Unassembled WGS sequence"/>
</dbReference>
<keyword evidence="3" id="KW-1185">Reference proteome</keyword>
<gene>
    <name evidence="2" type="ORF">GCM10010238_09490</name>
</gene>
<sequence length="59" mass="5437">MSDAESEAFLKRAAGGSPGEVRPARGAGVRGAPGGGGPGRPGRRVVAAGYAGAGAGSSG</sequence>
<reference evidence="2" key="2">
    <citation type="submission" date="2020-09" db="EMBL/GenBank/DDBJ databases">
        <authorList>
            <person name="Sun Q."/>
            <person name="Ohkuma M."/>
        </authorList>
    </citation>
    <scope>NUCLEOTIDE SEQUENCE</scope>
    <source>
        <strain evidence="2">JCM 4234</strain>
    </source>
</reference>
<evidence type="ECO:0000313" key="3">
    <source>
        <dbReference type="Proteomes" id="UP000653493"/>
    </source>
</evidence>
<reference evidence="2" key="1">
    <citation type="journal article" date="2014" name="Int. J. Syst. Evol. Microbiol.">
        <title>Complete genome sequence of Corynebacterium casei LMG S-19264T (=DSM 44701T), isolated from a smear-ripened cheese.</title>
        <authorList>
            <consortium name="US DOE Joint Genome Institute (JGI-PGF)"/>
            <person name="Walter F."/>
            <person name="Albersmeier A."/>
            <person name="Kalinowski J."/>
            <person name="Ruckert C."/>
        </authorList>
    </citation>
    <scope>NUCLEOTIDE SEQUENCE</scope>
    <source>
        <strain evidence="2">JCM 4234</strain>
    </source>
</reference>
<comment type="caution">
    <text evidence="2">The sequence shown here is derived from an EMBL/GenBank/DDBJ whole genome shotgun (WGS) entry which is preliminary data.</text>
</comment>
<feature type="region of interest" description="Disordered" evidence="1">
    <location>
        <begin position="1"/>
        <end position="45"/>
    </location>
</feature>
<dbReference type="EMBL" id="BMSL01000002">
    <property type="protein sequence ID" value="GGS23551.1"/>
    <property type="molecule type" value="Genomic_DNA"/>
</dbReference>
<feature type="compositionally biased region" description="Gly residues" evidence="1">
    <location>
        <begin position="28"/>
        <end position="40"/>
    </location>
</feature>
<evidence type="ECO:0000256" key="1">
    <source>
        <dbReference type="SAM" id="MobiDB-lite"/>
    </source>
</evidence>
<protein>
    <submittedName>
        <fullName evidence="2">Uncharacterized protein</fullName>
    </submittedName>
</protein>